<feature type="binding site" evidence="8">
    <location>
        <position position="105"/>
    </location>
    <ligand>
        <name>GTP</name>
        <dbReference type="ChEBI" id="CHEBI:37565"/>
    </ligand>
</feature>
<dbReference type="Proteomes" id="UP000572984">
    <property type="component" value="Unassembled WGS sequence"/>
</dbReference>
<evidence type="ECO:0000256" key="5">
    <source>
        <dbReference type="ARBA" id="ARBA00022842"/>
    </source>
</evidence>
<keyword evidence="7 8" id="KW-0501">Molybdenum cofactor biosynthesis</keyword>
<keyword evidence="2 8" id="KW-0808">Transferase</keyword>
<evidence type="ECO:0000256" key="7">
    <source>
        <dbReference type="ARBA" id="ARBA00023150"/>
    </source>
</evidence>
<dbReference type="RefSeq" id="WP_181051718.1">
    <property type="nucleotide sequence ID" value="NZ_JACDXJ010000001.1"/>
</dbReference>
<comment type="domain">
    <text evidence="8">The N-terminal domain determines nucleotide recognition and specific binding, while the C-terminal domain determines the specific binding to the target protein.</text>
</comment>
<proteinExistence type="inferred from homology"/>
<dbReference type="EC" id="2.7.7.77" evidence="8"/>
<comment type="cofactor">
    <cofactor evidence="8">
        <name>Mg(2+)</name>
        <dbReference type="ChEBI" id="CHEBI:18420"/>
    </cofactor>
</comment>
<dbReference type="AlphaFoldDB" id="A0A838BKG5"/>
<dbReference type="PANTHER" id="PTHR19136">
    <property type="entry name" value="MOLYBDENUM COFACTOR GUANYLYLTRANSFERASE"/>
    <property type="match status" value="1"/>
</dbReference>
<dbReference type="InterPro" id="IPR013482">
    <property type="entry name" value="Molybde_CF_guanTrfase"/>
</dbReference>
<keyword evidence="1 8" id="KW-0963">Cytoplasm</keyword>
<keyword evidence="11" id="KW-1185">Reference proteome</keyword>
<feature type="binding site" evidence="8">
    <location>
        <position position="105"/>
    </location>
    <ligand>
        <name>Mg(2+)</name>
        <dbReference type="ChEBI" id="CHEBI:18420"/>
    </ligand>
</feature>
<sequence>MTAPPTLGVVLAGGLSRRMGGSDKVLLTVDGLTLLDHAVQRLAPQCDGTLVNANGDIARFRTLAHPVVPDSIDGHLGPLAGILTALEWSAIHRPELEWVASVPGDTPFIPDDLVRRLHDARVEAERPLACASSGSQIHFAVGLWPVSLRHDLREALLEKDIRSIRDWAQLHGYAKASWPIEPTDPFFNINTPEDLAEADLLAQQGGIR</sequence>
<evidence type="ECO:0000256" key="1">
    <source>
        <dbReference type="ARBA" id="ARBA00022490"/>
    </source>
</evidence>
<keyword evidence="10" id="KW-0548">Nucleotidyltransferase</keyword>
<feature type="binding site" evidence="8">
    <location>
        <position position="24"/>
    </location>
    <ligand>
        <name>GTP</name>
        <dbReference type="ChEBI" id="CHEBI:37565"/>
    </ligand>
</feature>
<dbReference type="NCBIfam" id="TIGR02665">
    <property type="entry name" value="molyb_mobA"/>
    <property type="match status" value="1"/>
</dbReference>
<evidence type="ECO:0000313" key="10">
    <source>
        <dbReference type="EMBL" id="MBA1156134.1"/>
    </source>
</evidence>
<protein>
    <recommendedName>
        <fullName evidence="8">Molybdenum cofactor guanylyltransferase</fullName>
        <shortName evidence="8">MoCo guanylyltransferase</shortName>
        <ecNumber evidence="8">2.7.7.77</ecNumber>
    </recommendedName>
    <alternativeName>
        <fullName evidence="8">GTP:molybdopterin guanylyltransferase</fullName>
    </alternativeName>
    <alternativeName>
        <fullName evidence="8">Mo-MPT guanylyltransferase</fullName>
    </alternativeName>
    <alternativeName>
        <fullName evidence="8">Molybdopterin guanylyltransferase</fullName>
    </alternativeName>
    <alternativeName>
        <fullName evidence="8">Molybdopterin-guanine dinucleotide synthase</fullName>
        <shortName evidence="8">MGD synthase</shortName>
    </alternativeName>
</protein>
<dbReference type="PANTHER" id="PTHR19136:SF81">
    <property type="entry name" value="MOLYBDENUM COFACTOR GUANYLYLTRANSFERASE"/>
    <property type="match status" value="1"/>
</dbReference>
<evidence type="ECO:0000256" key="3">
    <source>
        <dbReference type="ARBA" id="ARBA00022723"/>
    </source>
</evidence>
<comment type="similarity">
    <text evidence="8">Belongs to the MobA family.</text>
</comment>
<dbReference type="EMBL" id="JACDXJ010000001">
    <property type="protein sequence ID" value="MBA1156134.1"/>
    <property type="molecule type" value="Genomic_DNA"/>
</dbReference>
<dbReference type="Pfam" id="PF12804">
    <property type="entry name" value="NTP_transf_3"/>
    <property type="match status" value="1"/>
</dbReference>
<dbReference type="GO" id="GO:1902758">
    <property type="term" value="P:bis(molybdopterin guanine dinucleotide)molybdenum biosynthetic process"/>
    <property type="evidence" value="ECO:0007669"/>
    <property type="project" value="TreeGrafter"/>
</dbReference>
<accession>A0A838BKG5</accession>
<comment type="catalytic activity">
    <reaction evidence="8">
        <text>Mo-molybdopterin + GTP + H(+) = Mo-molybdopterin guanine dinucleotide + diphosphate</text>
        <dbReference type="Rhea" id="RHEA:34243"/>
        <dbReference type="ChEBI" id="CHEBI:15378"/>
        <dbReference type="ChEBI" id="CHEBI:33019"/>
        <dbReference type="ChEBI" id="CHEBI:37565"/>
        <dbReference type="ChEBI" id="CHEBI:71302"/>
        <dbReference type="ChEBI" id="CHEBI:71310"/>
        <dbReference type="EC" id="2.7.7.77"/>
    </reaction>
</comment>
<keyword evidence="4 8" id="KW-0547">Nucleotide-binding</keyword>
<dbReference type="GO" id="GO:0005525">
    <property type="term" value="F:GTP binding"/>
    <property type="evidence" value="ECO:0007669"/>
    <property type="project" value="UniProtKB-UniRule"/>
</dbReference>
<feature type="binding site" evidence="8">
    <location>
        <position position="70"/>
    </location>
    <ligand>
        <name>GTP</name>
        <dbReference type="ChEBI" id="CHEBI:37565"/>
    </ligand>
</feature>
<keyword evidence="3 8" id="KW-0479">Metal-binding</keyword>
<evidence type="ECO:0000256" key="6">
    <source>
        <dbReference type="ARBA" id="ARBA00023134"/>
    </source>
</evidence>
<reference evidence="10 11" key="1">
    <citation type="submission" date="2020-07" db="EMBL/GenBank/DDBJ databases">
        <title>Draft genome and description of Microvirga mediterraneensis Marseille-Q2068 sp. nov.</title>
        <authorList>
            <person name="Boxberger M."/>
        </authorList>
    </citation>
    <scope>NUCLEOTIDE SEQUENCE [LARGE SCALE GENOMIC DNA]</scope>
    <source>
        <strain evidence="10 11">Marseille-Q2068</strain>
    </source>
</reference>
<comment type="function">
    <text evidence="8">Transfers a GMP moiety from GTP to Mo-molybdopterin (Mo-MPT) cofactor (Moco or molybdenum cofactor) to form Mo-molybdopterin guanine dinucleotide (Mo-MGD) cofactor.</text>
</comment>
<dbReference type="HAMAP" id="MF_00316">
    <property type="entry name" value="MobA"/>
    <property type="match status" value="1"/>
</dbReference>
<name>A0A838BKG5_9HYPH</name>
<feature type="binding site" evidence="8">
    <location>
        <begin position="11"/>
        <end position="13"/>
    </location>
    <ligand>
        <name>GTP</name>
        <dbReference type="ChEBI" id="CHEBI:37565"/>
    </ligand>
</feature>
<feature type="binding site" evidence="8">
    <location>
        <position position="52"/>
    </location>
    <ligand>
        <name>GTP</name>
        <dbReference type="ChEBI" id="CHEBI:37565"/>
    </ligand>
</feature>
<dbReference type="SUPFAM" id="SSF53448">
    <property type="entry name" value="Nucleotide-diphospho-sugar transferases"/>
    <property type="match status" value="1"/>
</dbReference>
<evidence type="ECO:0000313" key="11">
    <source>
        <dbReference type="Proteomes" id="UP000572984"/>
    </source>
</evidence>
<comment type="caution">
    <text evidence="10">The sequence shown here is derived from an EMBL/GenBank/DDBJ whole genome shotgun (WGS) entry which is preliminary data.</text>
</comment>
<dbReference type="GO" id="GO:0005737">
    <property type="term" value="C:cytoplasm"/>
    <property type="evidence" value="ECO:0007669"/>
    <property type="project" value="UniProtKB-SubCell"/>
</dbReference>
<dbReference type="GO" id="GO:0046872">
    <property type="term" value="F:metal ion binding"/>
    <property type="evidence" value="ECO:0007669"/>
    <property type="project" value="UniProtKB-KW"/>
</dbReference>
<dbReference type="InterPro" id="IPR029044">
    <property type="entry name" value="Nucleotide-diphossugar_trans"/>
</dbReference>
<evidence type="ECO:0000259" key="9">
    <source>
        <dbReference type="Pfam" id="PF12804"/>
    </source>
</evidence>
<organism evidence="10 11">
    <name type="scientific">Microvirga mediterraneensis</name>
    <dbReference type="NCBI Taxonomy" id="2754695"/>
    <lineage>
        <taxon>Bacteria</taxon>
        <taxon>Pseudomonadati</taxon>
        <taxon>Pseudomonadota</taxon>
        <taxon>Alphaproteobacteria</taxon>
        <taxon>Hyphomicrobiales</taxon>
        <taxon>Methylobacteriaceae</taxon>
        <taxon>Microvirga</taxon>
    </lineage>
</organism>
<keyword evidence="6 8" id="KW-0342">GTP-binding</keyword>
<comment type="subunit">
    <text evidence="8">Monomer.</text>
</comment>
<dbReference type="GO" id="GO:0061603">
    <property type="term" value="F:molybdenum cofactor guanylyltransferase activity"/>
    <property type="evidence" value="ECO:0007669"/>
    <property type="project" value="UniProtKB-EC"/>
</dbReference>
<comment type="subcellular location">
    <subcellularLocation>
        <location evidence="8">Cytoplasm</location>
    </subcellularLocation>
</comment>
<evidence type="ECO:0000256" key="2">
    <source>
        <dbReference type="ARBA" id="ARBA00022679"/>
    </source>
</evidence>
<evidence type="ECO:0000256" key="8">
    <source>
        <dbReference type="HAMAP-Rule" id="MF_00316"/>
    </source>
</evidence>
<dbReference type="InterPro" id="IPR025877">
    <property type="entry name" value="MobA-like_NTP_Trfase"/>
</dbReference>
<dbReference type="CDD" id="cd02503">
    <property type="entry name" value="MobA"/>
    <property type="match status" value="1"/>
</dbReference>
<evidence type="ECO:0000256" key="4">
    <source>
        <dbReference type="ARBA" id="ARBA00022741"/>
    </source>
</evidence>
<dbReference type="Gene3D" id="3.90.550.10">
    <property type="entry name" value="Spore Coat Polysaccharide Biosynthesis Protein SpsA, Chain A"/>
    <property type="match status" value="1"/>
</dbReference>
<gene>
    <name evidence="8 10" type="primary">mobA</name>
    <name evidence="10" type="ORF">H0S73_08355</name>
</gene>
<keyword evidence="5 8" id="KW-0460">Magnesium</keyword>
<feature type="domain" description="MobA-like NTP transferase" evidence="9">
    <location>
        <begin position="8"/>
        <end position="166"/>
    </location>
</feature>